<protein>
    <submittedName>
        <fullName evidence="2">Uncharacterized protein</fullName>
    </submittedName>
</protein>
<dbReference type="EMBL" id="VIGI01000001">
    <property type="protein sequence ID" value="KAB8304687.1"/>
    <property type="molecule type" value="Genomic_DNA"/>
</dbReference>
<sequence length="152" mass="17326">MRSFMAFLLRELRRPSRIRSRILTSLITIASVLFVFLGRRHVYEIHRTAASLGHYVPSKLSGTFAPHHAVDDGRWDDTISSNDPNTNVVRPIFHLIIPARRRSINLCRSLLSAAILNYTPPTLIGFELEGKGEQEATSPPHHLNTYNIPWIF</sequence>
<comment type="caution">
    <text evidence="2">The sequence shown here is derived from an EMBL/GenBank/DDBJ whole genome shotgun (WGS) entry which is preliminary data.</text>
</comment>
<evidence type="ECO:0000313" key="2">
    <source>
        <dbReference type="EMBL" id="KAB8304687.1"/>
    </source>
</evidence>
<dbReference type="OrthoDB" id="422736at2759"/>
<evidence type="ECO:0000313" key="3">
    <source>
        <dbReference type="Proteomes" id="UP000326757"/>
    </source>
</evidence>
<dbReference type="Proteomes" id="UP000326757">
    <property type="component" value="Unassembled WGS sequence"/>
</dbReference>
<name>A0A5N6KM30_MONLA</name>
<organism evidence="2 3">
    <name type="scientific">Monilinia laxa</name>
    <name type="common">Brown rot fungus</name>
    <name type="synonym">Sclerotinia laxa</name>
    <dbReference type="NCBI Taxonomy" id="61186"/>
    <lineage>
        <taxon>Eukaryota</taxon>
        <taxon>Fungi</taxon>
        <taxon>Dikarya</taxon>
        <taxon>Ascomycota</taxon>
        <taxon>Pezizomycotina</taxon>
        <taxon>Leotiomycetes</taxon>
        <taxon>Helotiales</taxon>
        <taxon>Sclerotiniaceae</taxon>
        <taxon>Monilinia</taxon>
    </lineage>
</organism>
<reference evidence="2 3" key="1">
    <citation type="submission" date="2019-06" db="EMBL/GenBank/DDBJ databases">
        <title>Genome Sequence of the Brown Rot Fungal Pathogen Monilinia laxa.</title>
        <authorList>
            <person name="De Miccolis Angelini R.M."/>
            <person name="Landi L."/>
            <person name="Abate D."/>
            <person name="Pollastro S."/>
            <person name="Romanazzi G."/>
            <person name="Faretra F."/>
        </authorList>
    </citation>
    <scope>NUCLEOTIDE SEQUENCE [LARGE SCALE GENOMIC DNA]</scope>
    <source>
        <strain evidence="2 3">Mlax316</strain>
    </source>
</reference>
<keyword evidence="3" id="KW-1185">Reference proteome</keyword>
<keyword evidence="1" id="KW-0812">Transmembrane</keyword>
<dbReference type="AlphaFoldDB" id="A0A5N6KM30"/>
<keyword evidence="1" id="KW-1133">Transmembrane helix</keyword>
<proteinExistence type="predicted"/>
<accession>A0A5N6KM30</accession>
<keyword evidence="1" id="KW-0472">Membrane</keyword>
<evidence type="ECO:0000256" key="1">
    <source>
        <dbReference type="SAM" id="Phobius"/>
    </source>
</evidence>
<gene>
    <name evidence="2" type="ORF">EYC80_004052</name>
</gene>
<feature type="transmembrane region" description="Helical" evidence="1">
    <location>
        <begin position="21"/>
        <end position="38"/>
    </location>
</feature>